<reference evidence="2" key="1">
    <citation type="journal article" date="2019" name="Sci. Rep.">
        <title>Draft genome of Tanacetum cinerariifolium, the natural source of mosquito coil.</title>
        <authorList>
            <person name="Yamashiro T."/>
            <person name="Shiraishi A."/>
            <person name="Satake H."/>
            <person name="Nakayama K."/>
        </authorList>
    </citation>
    <scope>NUCLEOTIDE SEQUENCE</scope>
</reference>
<feature type="compositionally biased region" description="Polar residues" evidence="1">
    <location>
        <begin position="35"/>
        <end position="55"/>
    </location>
</feature>
<dbReference type="Gene3D" id="3.60.10.10">
    <property type="entry name" value="Endonuclease/exonuclease/phosphatase"/>
    <property type="match status" value="1"/>
</dbReference>
<dbReference type="PANTHER" id="PTHR31286">
    <property type="entry name" value="GLYCINE-RICH CELL WALL STRUCTURAL PROTEIN 1.8-LIKE"/>
    <property type="match status" value="1"/>
</dbReference>
<feature type="region of interest" description="Disordered" evidence="1">
    <location>
        <begin position="28"/>
        <end position="61"/>
    </location>
</feature>
<dbReference type="InterPro" id="IPR040256">
    <property type="entry name" value="At4g02000-like"/>
</dbReference>
<proteinExistence type="predicted"/>
<sequence length="465" mass="52709">MEIEREGENIVDTKQDIEECCTDGKHEEVEEVNDESNMGTPKVSTEQFDSTNGDPCQNIDKPIQPINMSYANVVENKDELLDKNLCFIPTAASDDGTDVVIFEEELVPLIMQKWSPEIDFEKTEPDKIPLWVKMYNIPLEAWTSKGISTLASGLGKPLIMDDMTAKMCQFGKGRIGYARVLVEVDAGKKFKDFIKIEYRDANGNVIRTRPKSADEKRKEQELLKEQRNSITDIAQKACLEPTAEQLQEGKSGEYGECANKFAVLDGYDDENGKGLNSEQKNEVNFFTNQKLQPTLFETSKWSHLMVDYFKDRLEEVTNYGKEDDDIEEVLEDISDIETVQQNSKKIYSFIYAANYGKKRSELWKDVCLQKNITSGHPWALLGDFNVTLSPNEHYVGGSNISQDMQEFTDCVNLVEIDDLCSSGLLFTWSKSPLNPNAGTLKKLDRVMVNEKFGDVFPKAHAIFLP</sequence>
<evidence type="ECO:0000313" key="2">
    <source>
        <dbReference type="EMBL" id="GEY82923.1"/>
    </source>
</evidence>
<dbReference type="EMBL" id="BKCJ010213665">
    <property type="protein sequence ID" value="GEY82923.1"/>
    <property type="molecule type" value="Genomic_DNA"/>
</dbReference>
<protein>
    <submittedName>
        <fullName evidence="2">Uncharacterized protein</fullName>
    </submittedName>
</protein>
<gene>
    <name evidence="2" type="ORF">Tci_454897</name>
</gene>
<evidence type="ECO:0000256" key="1">
    <source>
        <dbReference type="SAM" id="MobiDB-lite"/>
    </source>
</evidence>
<dbReference type="AlphaFoldDB" id="A0A699HXJ7"/>
<organism evidence="2">
    <name type="scientific">Tanacetum cinerariifolium</name>
    <name type="common">Dalmatian daisy</name>
    <name type="synonym">Chrysanthemum cinerariifolium</name>
    <dbReference type="NCBI Taxonomy" id="118510"/>
    <lineage>
        <taxon>Eukaryota</taxon>
        <taxon>Viridiplantae</taxon>
        <taxon>Streptophyta</taxon>
        <taxon>Embryophyta</taxon>
        <taxon>Tracheophyta</taxon>
        <taxon>Spermatophyta</taxon>
        <taxon>Magnoliopsida</taxon>
        <taxon>eudicotyledons</taxon>
        <taxon>Gunneridae</taxon>
        <taxon>Pentapetalae</taxon>
        <taxon>asterids</taxon>
        <taxon>campanulids</taxon>
        <taxon>Asterales</taxon>
        <taxon>Asteraceae</taxon>
        <taxon>Asteroideae</taxon>
        <taxon>Anthemideae</taxon>
        <taxon>Anthemidinae</taxon>
        <taxon>Tanacetum</taxon>
    </lineage>
</organism>
<dbReference type="PANTHER" id="PTHR31286:SF180">
    <property type="entry name" value="OS10G0362600 PROTEIN"/>
    <property type="match status" value="1"/>
</dbReference>
<comment type="caution">
    <text evidence="2">The sequence shown here is derived from an EMBL/GenBank/DDBJ whole genome shotgun (WGS) entry which is preliminary data.</text>
</comment>
<dbReference type="InterPro" id="IPR036691">
    <property type="entry name" value="Endo/exonu/phosph_ase_sf"/>
</dbReference>
<accession>A0A699HXJ7</accession>
<name>A0A699HXJ7_TANCI</name>
<dbReference type="SUPFAM" id="SSF56219">
    <property type="entry name" value="DNase I-like"/>
    <property type="match status" value="1"/>
</dbReference>